<feature type="domain" description="FecR protein" evidence="1">
    <location>
        <begin position="135"/>
        <end position="223"/>
    </location>
</feature>
<organism evidence="3 4">
    <name type="scientific">Pinibacter soli</name>
    <dbReference type="NCBI Taxonomy" id="3044211"/>
    <lineage>
        <taxon>Bacteria</taxon>
        <taxon>Pseudomonadati</taxon>
        <taxon>Bacteroidota</taxon>
        <taxon>Chitinophagia</taxon>
        <taxon>Chitinophagales</taxon>
        <taxon>Chitinophagaceae</taxon>
        <taxon>Pinibacter</taxon>
    </lineage>
</organism>
<evidence type="ECO:0000313" key="3">
    <source>
        <dbReference type="EMBL" id="MDI3319237.1"/>
    </source>
</evidence>
<name>A0ABT6R9L1_9BACT</name>
<evidence type="ECO:0000259" key="1">
    <source>
        <dbReference type="Pfam" id="PF04773"/>
    </source>
</evidence>
<comment type="caution">
    <text evidence="3">The sequence shown here is derived from an EMBL/GenBank/DDBJ whole genome shotgun (WGS) entry which is preliminary data.</text>
</comment>
<dbReference type="PANTHER" id="PTHR30273:SF2">
    <property type="entry name" value="PROTEIN FECR"/>
    <property type="match status" value="1"/>
</dbReference>
<dbReference type="PIRSF" id="PIRSF018266">
    <property type="entry name" value="FecR"/>
    <property type="match status" value="1"/>
</dbReference>
<dbReference type="InterPro" id="IPR032508">
    <property type="entry name" value="FecR_C"/>
</dbReference>
<evidence type="ECO:0000259" key="2">
    <source>
        <dbReference type="Pfam" id="PF16344"/>
    </source>
</evidence>
<feature type="domain" description="Protein FecR C-terminal" evidence="2">
    <location>
        <begin position="295"/>
        <end position="363"/>
    </location>
</feature>
<reference evidence="3 4" key="1">
    <citation type="submission" date="2023-05" db="EMBL/GenBank/DDBJ databases">
        <title>Genome sequence of Pinibacter sp. MAH-24.</title>
        <authorList>
            <person name="Huq M.A."/>
        </authorList>
    </citation>
    <scope>NUCLEOTIDE SEQUENCE [LARGE SCALE GENOMIC DNA]</scope>
    <source>
        <strain evidence="3 4">MAH-24</strain>
    </source>
</reference>
<keyword evidence="4" id="KW-1185">Reference proteome</keyword>
<protein>
    <submittedName>
        <fullName evidence="3">FecR family protein</fullName>
    </submittedName>
</protein>
<dbReference type="Gene3D" id="3.55.50.30">
    <property type="match status" value="1"/>
</dbReference>
<dbReference type="InterPro" id="IPR006860">
    <property type="entry name" value="FecR"/>
</dbReference>
<proteinExistence type="predicted"/>
<dbReference type="PANTHER" id="PTHR30273">
    <property type="entry name" value="PERIPLASMIC SIGNAL SENSOR AND SIGMA FACTOR ACTIVATOR FECR-RELATED"/>
    <property type="match status" value="1"/>
</dbReference>
<evidence type="ECO:0000313" key="4">
    <source>
        <dbReference type="Proteomes" id="UP001226434"/>
    </source>
</evidence>
<gene>
    <name evidence="3" type="ORF">QJ048_05605</name>
</gene>
<dbReference type="Gene3D" id="2.60.120.1440">
    <property type="match status" value="1"/>
</dbReference>
<dbReference type="Pfam" id="PF04773">
    <property type="entry name" value="FecR"/>
    <property type="match status" value="1"/>
</dbReference>
<sequence>MDLKKQLEALLRKDEWSDEEKEMMLNYLNSSDTKELEELLKQHYFSGNPDQPVLPESQQVLEEIHQKISGQYPDKKAKVVPIWIKRVAVAASLIIVVGTAWKLFLPHNQVANVAQKVNEIKDSARVIARHIENHSGREKKVVLPDSSLVLLANNSELNYNEPFIDRRDINLTGKASFKIAKDKSRPFSVYSGAVSTTVLGTEFSVNAYPANEKLTVRLYTGKVVVKPVMKDDWRMSKDFYLKPGEEFIYNNQALAKVNLIKKQGTDVEAGNDESGGMVDADAASSVAASTTSRWYMFNNQSLKQVIDQLSAIYEVPIVYDEKDLQKKYFIGKFNKTDSLEVILNYITKINHLKITRKDNQYFITK</sequence>
<dbReference type="Pfam" id="PF16344">
    <property type="entry name" value="FecR_C"/>
    <property type="match status" value="1"/>
</dbReference>
<dbReference type="RefSeq" id="WP_282333352.1">
    <property type="nucleotide sequence ID" value="NZ_JASBRG010000003.1"/>
</dbReference>
<dbReference type="InterPro" id="IPR012373">
    <property type="entry name" value="Ferrdict_sens_TM"/>
</dbReference>
<accession>A0ABT6R9L1</accession>
<dbReference type="Proteomes" id="UP001226434">
    <property type="component" value="Unassembled WGS sequence"/>
</dbReference>
<dbReference type="EMBL" id="JASBRG010000003">
    <property type="protein sequence ID" value="MDI3319237.1"/>
    <property type="molecule type" value="Genomic_DNA"/>
</dbReference>